<protein>
    <submittedName>
        <fullName evidence="2">Uncharacterized protein</fullName>
    </submittedName>
</protein>
<dbReference type="KEGG" id="sphj:BSL82_05810"/>
<evidence type="ECO:0000256" key="1">
    <source>
        <dbReference type="SAM" id="MobiDB-lite"/>
    </source>
</evidence>
<feature type="region of interest" description="Disordered" evidence="1">
    <location>
        <begin position="1"/>
        <end position="24"/>
    </location>
</feature>
<keyword evidence="3" id="KW-1185">Reference proteome</keyword>
<evidence type="ECO:0000313" key="3">
    <source>
        <dbReference type="Proteomes" id="UP000182063"/>
    </source>
</evidence>
<sequence>MLGGTMSTPERPKGAARQARQGAGSPGTWQALVAERCVAIDRSLSGIAPDALVATAWLARELVPCRVGNIAAGCGFYHDRARAALKIAVRHRLIREIAPAYQGQSTYWEALMRSAPLADAITDAREPDHVTGAQVRAERLRDWLKADPGLHSEQHIAGFFLFTRFDLIDALELLEEAGLARSEIAEFGKRRWGATDFGGRVASTAMTAGETAASHERATS</sequence>
<organism evidence="2 3">
    <name type="scientific">Tardibacter chloracetimidivorans</name>
    <dbReference type="NCBI Taxonomy" id="1921510"/>
    <lineage>
        <taxon>Bacteria</taxon>
        <taxon>Pseudomonadati</taxon>
        <taxon>Pseudomonadota</taxon>
        <taxon>Alphaproteobacteria</taxon>
        <taxon>Sphingomonadales</taxon>
        <taxon>Sphingomonadaceae</taxon>
        <taxon>Tardibacter</taxon>
    </lineage>
</organism>
<dbReference type="STRING" id="1921510.BSL82_05810"/>
<dbReference type="AlphaFoldDB" id="A0A1L3ZTD4"/>
<name>A0A1L3ZTD4_9SPHN</name>
<reference evidence="3" key="1">
    <citation type="submission" date="2016-11" db="EMBL/GenBank/DDBJ databases">
        <title>Complete Genome Sequence of alachlor-degrading Sphingomonas sp. strain JJ-A5.</title>
        <authorList>
            <person name="Lee H."/>
            <person name="Ka J.-O."/>
        </authorList>
    </citation>
    <scope>NUCLEOTIDE SEQUENCE [LARGE SCALE GENOMIC DNA]</scope>
    <source>
        <strain evidence="3">JJ-A5</strain>
    </source>
</reference>
<accession>A0A1L3ZTD4</accession>
<dbReference type="Proteomes" id="UP000182063">
    <property type="component" value="Chromosome"/>
</dbReference>
<evidence type="ECO:0000313" key="2">
    <source>
        <dbReference type="EMBL" id="API58885.1"/>
    </source>
</evidence>
<proteinExistence type="predicted"/>
<dbReference type="EMBL" id="CP018221">
    <property type="protein sequence ID" value="API58885.1"/>
    <property type="molecule type" value="Genomic_DNA"/>
</dbReference>
<gene>
    <name evidence="2" type="ORF">BSL82_05810</name>
</gene>